<evidence type="ECO:0000313" key="7">
    <source>
        <dbReference type="EMBL" id="QJC22608.1"/>
    </source>
</evidence>
<dbReference type="NCBIfam" id="TIGR00138">
    <property type="entry name" value="rsmG_gidB"/>
    <property type="match status" value="1"/>
</dbReference>
<dbReference type="EMBL" id="CP050804">
    <property type="protein sequence ID" value="QJC22608.1"/>
    <property type="molecule type" value="Genomic_DNA"/>
</dbReference>
<dbReference type="EC" id="2.1.1.-" evidence="6"/>
<dbReference type="InterPro" id="IPR003682">
    <property type="entry name" value="rRNA_ssu_MeTfrase_G"/>
</dbReference>
<comment type="caution">
    <text evidence="6">Lacks conserved residue(s) required for the propagation of feature annotation.</text>
</comment>
<evidence type="ECO:0000256" key="3">
    <source>
        <dbReference type="ARBA" id="ARBA00022603"/>
    </source>
</evidence>
<dbReference type="KEGG" id="arca:HC352_08915"/>
<dbReference type="HAMAP" id="MF_00074">
    <property type="entry name" value="16SrRNA_methyltr_G"/>
    <property type="match status" value="1"/>
</dbReference>
<gene>
    <name evidence="6 7" type="primary">rsmG</name>
    <name evidence="7" type="ORF">HC352_08915</name>
</gene>
<feature type="binding site" evidence="6">
    <location>
        <position position="148"/>
    </location>
    <ligand>
        <name>S-adenosyl-L-methionine</name>
        <dbReference type="ChEBI" id="CHEBI:59789"/>
    </ligand>
</feature>
<keyword evidence="2 6" id="KW-0698">rRNA processing</keyword>
<dbReference type="SUPFAM" id="SSF53335">
    <property type="entry name" value="S-adenosyl-L-methionine-dependent methyltransferases"/>
    <property type="match status" value="1"/>
</dbReference>
<feature type="binding site" evidence="6">
    <location>
        <position position="87"/>
    </location>
    <ligand>
        <name>S-adenosyl-L-methionine</name>
        <dbReference type="ChEBI" id="CHEBI:59789"/>
    </ligand>
</feature>
<dbReference type="PANTHER" id="PTHR31760:SF0">
    <property type="entry name" value="S-ADENOSYL-L-METHIONINE-DEPENDENT METHYLTRANSFERASES SUPERFAMILY PROTEIN"/>
    <property type="match status" value="1"/>
</dbReference>
<dbReference type="GO" id="GO:0005829">
    <property type="term" value="C:cytosol"/>
    <property type="evidence" value="ECO:0007669"/>
    <property type="project" value="TreeGrafter"/>
</dbReference>
<keyword evidence="5 6" id="KW-0949">S-adenosyl-L-methionine</keyword>
<evidence type="ECO:0000256" key="1">
    <source>
        <dbReference type="ARBA" id="ARBA00022490"/>
    </source>
</evidence>
<accession>A0A6H2ENF1</accession>
<keyword evidence="3 6" id="KW-0489">Methyltransferase</keyword>
<dbReference type="AlphaFoldDB" id="A0A6H2ENF1"/>
<comment type="subcellular location">
    <subcellularLocation>
        <location evidence="6">Cytoplasm</location>
    </subcellularLocation>
</comment>
<sequence>MIIDDRMEDMVTVEEIPSGGLDHFGSDVWERLVSFARLIEKEGELRGLVGPREMSKLWSRHILNSTAINDFVPPNTSLVDVGSGAGFPGIITAITRPDVDISLVDSLGRRTDWLNYVVGELKLQNVTVFNNRAEELFGKVVADVVTARAVAALKKLLPWTMPLLKPGGQLVALKGARAEEEIDDADKMLRKYKAQWVDVHDVDVWGTPEGTRVLIVQKIS</sequence>
<dbReference type="Gene3D" id="3.40.50.150">
    <property type="entry name" value="Vaccinia Virus protein VP39"/>
    <property type="match status" value="1"/>
</dbReference>
<protein>
    <recommendedName>
        <fullName evidence="6">Ribosomal RNA small subunit methyltransferase G</fullName>
        <ecNumber evidence="6">2.1.1.-</ecNumber>
    </recommendedName>
    <alternativeName>
        <fullName evidence="6">16S rRNA 7-methylguanosine methyltransferase</fullName>
        <shortName evidence="6">16S rRNA m7G methyltransferase</shortName>
    </alternativeName>
</protein>
<keyword evidence="4 6" id="KW-0808">Transferase</keyword>
<keyword evidence="1 6" id="KW-0963">Cytoplasm</keyword>
<dbReference type="Pfam" id="PF02527">
    <property type="entry name" value="GidB"/>
    <property type="match status" value="1"/>
</dbReference>
<reference evidence="7 8" key="1">
    <citation type="submission" date="2020-03" db="EMBL/GenBank/DDBJ databases">
        <title>Complete genome of Arcanobacterium buesumensis sp. nov. strain 2701.</title>
        <authorList>
            <person name="Borowiak M."/>
            <person name="Alssahen M."/>
            <person name="Laemmler C."/>
            <person name="Malorny B."/>
            <person name="Hassan A."/>
            <person name="Prenger-Berninghoff E."/>
            <person name="Ploetz M."/>
            <person name="Abdulmawjood A."/>
        </authorList>
    </citation>
    <scope>NUCLEOTIDE SEQUENCE [LARGE SCALE GENOMIC DNA]</scope>
    <source>
        <strain evidence="7 8">2701</strain>
    </source>
</reference>
<evidence type="ECO:0000256" key="4">
    <source>
        <dbReference type="ARBA" id="ARBA00022679"/>
    </source>
</evidence>
<feature type="binding site" evidence="6">
    <location>
        <begin position="133"/>
        <end position="134"/>
    </location>
    <ligand>
        <name>S-adenosyl-L-methionine</name>
        <dbReference type="ChEBI" id="CHEBI:59789"/>
    </ligand>
</feature>
<dbReference type="PIRSF" id="PIRSF003078">
    <property type="entry name" value="GidB"/>
    <property type="match status" value="1"/>
</dbReference>
<comment type="function">
    <text evidence="6">Specifically methylates the N7 position of guanine in position 518 of 16S rRNA.</text>
</comment>
<dbReference type="InterPro" id="IPR029063">
    <property type="entry name" value="SAM-dependent_MTases_sf"/>
</dbReference>
<evidence type="ECO:0000256" key="6">
    <source>
        <dbReference type="HAMAP-Rule" id="MF_00074"/>
    </source>
</evidence>
<organism evidence="7 8">
    <name type="scientific">Arcanobacterium buesumense</name>
    <dbReference type="NCBI Taxonomy" id="2722751"/>
    <lineage>
        <taxon>Bacteria</taxon>
        <taxon>Bacillati</taxon>
        <taxon>Actinomycetota</taxon>
        <taxon>Actinomycetes</taxon>
        <taxon>Actinomycetales</taxon>
        <taxon>Actinomycetaceae</taxon>
        <taxon>Arcanobacterium</taxon>
    </lineage>
</organism>
<evidence type="ECO:0000256" key="2">
    <source>
        <dbReference type="ARBA" id="ARBA00022552"/>
    </source>
</evidence>
<evidence type="ECO:0000256" key="5">
    <source>
        <dbReference type="ARBA" id="ARBA00022691"/>
    </source>
</evidence>
<keyword evidence="8" id="KW-1185">Reference proteome</keyword>
<feature type="binding site" evidence="6">
    <location>
        <position position="82"/>
    </location>
    <ligand>
        <name>S-adenosyl-L-methionine</name>
        <dbReference type="ChEBI" id="CHEBI:59789"/>
    </ligand>
</feature>
<comment type="similarity">
    <text evidence="6">Belongs to the methyltransferase superfamily. RNA methyltransferase RsmG family.</text>
</comment>
<dbReference type="GO" id="GO:0070043">
    <property type="term" value="F:rRNA (guanine-N7-)-methyltransferase activity"/>
    <property type="evidence" value="ECO:0007669"/>
    <property type="project" value="UniProtKB-UniRule"/>
</dbReference>
<proteinExistence type="inferred from homology"/>
<evidence type="ECO:0000313" key="8">
    <source>
        <dbReference type="Proteomes" id="UP000502298"/>
    </source>
</evidence>
<dbReference type="PANTHER" id="PTHR31760">
    <property type="entry name" value="S-ADENOSYL-L-METHIONINE-DEPENDENT METHYLTRANSFERASES SUPERFAMILY PROTEIN"/>
    <property type="match status" value="1"/>
</dbReference>
<name>A0A6H2ENF1_9ACTO</name>
<dbReference type="Proteomes" id="UP000502298">
    <property type="component" value="Chromosome"/>
</dbReference>